<dbReference type="EMBL" id="CP014145">
    <property type="protein sequence ID" value="AMB58341.1"/>
    <property type="molecule type" value="Genomic_DNA"/>
</dbReference>
<accession>A0A0X8E3G1</accession>
<dbReference type="OrthoDB" id="5121327at2"/>
<dbReference type="AlphaFoldDB" id="A0A0X8E3G1"/>
<keyword evidence="2" id="KW-1185">Reference proteome</keyword>
<organism evidence="1 2">
    <name type="scientific">Microterricola viridarii</name>
    <dbReference type="NCBI Taxonomy" id="412690"/>
    <lineage>
        <taxon>Bacteria</taxon>
        <taxon>Bacillati</taxon>
        <taxon>Actinomycetota</taxon>
        <taxon>Actinomycetes</taxon>
        <taxon>Micrococcales</taxon>
        <taxon>Microbacteriaceae</taxon>
        <taxon>Microterricola</taxon>
    </lineage>
</organism>
<dbReference type="Proteomes" id="UP000058305">
    <property type="component" value="Chromosome"/>
</dbReference>
<gene>
    <name evidence="1" type="ORF">AWU67_05165</name>
</gene>
<reference evidence="1 2" key="1">
    <citation type="journal article" date="2016" name="J. Biotechnol.">
        <title>First complete genome sequence of a species in the genus Microterricola, an extremophilic cold active enzyme producing bacterial strain ERGS5:02 isolated from Sikkim Himalaya.</title>
        <authorList>
            <person name="Himanshu"/>
            <person name="Swarnkar M.K."/>
            <person name="Singh D."/>
            <person name="Kumar R."/>
        </authorList>
    </citation>
    <scope>NUCLEOTIDE SEQUENCE [LARGE SCALE GENOMIC DNA]</scope>
    <source>
        <strain evidence="1 2">ERGS5:02</strain>
    </source>
</reference>
<evidence type="ECO:0000313" key="1">
    <source>
        <dbReference type="EMBL" id="AMB58341.1"/>
    </source>
</evidence>
<dbReference type="KEGG" id="mvd:AWU67_05165"/>
<evidence type="ECO:0000313" key="2">
    <source>
        <dbReference type="Proteomes" id="UP000058305"/>
    </source>
</evidence>
<name>A0A0X8E3G1_9MICO</name>
<protein>
    <submittedName>
        <fullName evidence="1">Uncharacterized protein</fullName>
    </submittedName>
</protein>
<dbReference type="RefSeq" id="WP_067227034.1">
    <property type="nucleotide sequence ID" value="NZ_CP014145.1"/>
</dbReference>
<reference evidence="2" key="2">
    <citation type="submission" date="2016-01" db="EMBL/GenBank/DDBJ databases">
        <title>First complete genome sequence of a species in the genus Microterricola, an extremophilic cold active enzyme producing strain ERGS5:02 isolated from Sikkim Himalaya.</title>
        <authorList>
            <person name="Kumar R."/>
            <person name="Singh D."/>
            <person name="Swarnkar M.K."/>
        </authorList>
    </citation>
    <scope>NUCLEOTIDE SEQUENCE [LARGE SCALE GENOMIC DNA]</scope>
    <source>
        <strain evidence="2">ERGS5:02</strain>
    </source>
</reference>
<proteinExistence type="predicted"/>
<sequence length="65" mass="7301">MKNLLWLILGIAGGFVLAHEVNKTQEGRRFFTEVDAKAREFGAAVADGYHQREAELRNAIDEVLD</sequence>